<name>A0A940NKT4_9BACI</name>
<keyword evidence="2" id="KW-0282">Flagellum</keyword>
<organism evidence="2 3">
    <name type="scientific">Gottfriedia endophytica</name>
    <dbReference type="NCBI Taxonomy" id="2820819"/>
    <lineage>
        <taxon>Bacteria</taxon>
        <taxon>Bacillati</taxon>
        <taxon>Bacillota</taxon>
        <taxon>Bacilli</taxon>
        <taxon>Bacillales</taxon>
        <taxon>Bacillaceae</taxon>
        <taxon>Gottfriedia</taxon>
    </lineage>
</organism>
<feature type="transmembrane region" description="Helical" evidence="1">
    <location>
        <begin position="7"/>
        <end position="36"/>
    </location>
</feature>
<protein>
    <submittedName>
        <fullName evidence="2">Flagellar basal body rod protein</fullName>
    </submittedName>
</protein>
<sequence>MKKFLFILLVLILIGVTLASLGGVISLAIGLVIAYYSFRRFIRTDSLFVKIVWVIIGLTGLSIAISGIPSVFGIAAAILLYYLYQDYQERKHCVKHDKEFEDNWKTL</sequence>
<dbReference type="AlphaFoldDB" id="A0A940NKT4"/>
<dbReference type="RefSeq" id="WP_209402787.1">
    <property type="nucleotide sequence ID" value="NZ_JAGIYQ010000002.1"/>
</dbReference>
<dbReference type="Proteomes" id="UP000682134">
    <property type="component" value="Unassembled WGS sequence"/>
</dbReference>
<keyword evidence="1" id="KW-1133">Transmembrane helix</keyword>
<proteinExistence type="predicted"/>
<feature type="transmembrane region" description="Helical" evidence="1">
    <location>
        <begin position="51"/>
        <end position="84"/>
    </location>
</feature>
<keyword evidence="1" id="KW-0812">Transmembrane</keyword>
<keyword evidence="1" id="KW-0472">Membrane</keyword>
<evidence type="ECO:0000256" key="1">
    <source>
        <dbReference type="SAM" id="Phobius"/>
    </source>
</evidence>
<comment type="caution">
    <text evidence="2">The sequence shown here is derived from an EMBL/GenBank/DDBJ whole genome shotgun (WGS) entry which is preliminary data.</text>
</comment>
<keyword evidence="3" id="KW-1185">Reference proteome</keyword>
<dbReference type="EMBL" id="JAGIYQ010000002">
    <property type="protein sequence ID" value="MBP0724356.1"/>
    <property type="molecule type" value="Genomic_DNA"/>
</dbReference>
<keyword evidence="2" id="KW-0966">Cell projection</keyword>
<reference evidence="2" key="1">
    <citation type="submission" date="2021-04" db="EMBL/GenBank/DDBJ databases">
        <title>Genome seq and assembly of Bacillus sp.</title>
        <authorList>
            <person name="Chhetri G."/>
        </authorList>
    </citation>
    <scope>NUCLEOTIDE SEQUENCE</scope>
    <source>
        <strain evidence="2">RG28</strain>
    </source>
</reference>
<gene>
    <name evidence="2" type="ORF">J5Y03_04045</name>
</gene>
<accession>A0A940NKT4</accession>
<keyword evidence="2" id="KW-0969">Cilium</keyword>
<evidence type="ECO:0000313" key="2">
    <source>
        <dbReference type="EMBL" id="MBP0724356.1"/>
    </source>
</evidence>
<evidence type="ECO:0000313" key="3">
    <source>
        <dbReference type="Proteomes" id="UP000682134"/>
    </source>
</evidence>